<accession>A0A2T2P2Y2</accession>
<dbReference type="EMBL" id="KZ678130">
    <property type="protein sequence ID" value="PSN71983.1"/>
    <property type="molecule type" value="Genomic_DNA"/>
</dbReference>
<dbReference type="InterPro" id="IPR021851">
    <property type="entry name" value="DUF3455"/>
</dbReference>
<dbReference type="PANTHER" id="PTHR35567:SF1">
    <property type="entry name" value="CONSERVED FUNGAL PROTEIN (AFU_ORTHOLOGUE AFUA_1G14230)"/>
    <property type="match status" value="1"/>
</dbReference>
<dbReference type="PANTHER" id="PTHR35567">
    <property type="entry name" value="MALATE DEHYDROGENASE (AFU_ORTHOLOGUE AFUA_2G13800)"/>
    <property type="match status" value="1"/>
</dbReference>
<feature type="chain" id="PRO_5015462500" description="Malate dehydrogenase" evidence="1">
    <location>
        <begin position="20"/>
        <end position="236"/>
    </location>
</feature>
<dbReference type="OrthoDB" id="1859733at2759"/>
<dbReference type="Pfam" id="PF11937">
    <property type="entry name" value="DUF3455"/>
    <property type="match status" value="1"/>
</dbReference>
<evidence type="ECO:0000313" key="3">
    <source>
        <dbReference type="Proteomes" id="UP000240883"/>
    </source>
</evidence>
<keyword evidence="3" id="KW-1185">Reference proteome</keyword>
<gene>
    <name evidence="2" type="ORF">BS50DRAFT_240613</name>
</gene>
<organism evidence="2 3">
    <name type="scientific">Corynespora cassiicola Philippines</name>
    <dbReference type="NCBI Taxonomy" id="1448308"/>
    <lineage>
        <taxon>Eukaryota</taxon>
        <taxon>Fungi</taxon>
        <taxon>Dikarya</taxon>
        <taxon>Ascomycota</taxon>
        <taxon>Pezizomycotina</taxon>
        <taxon>Dothideomycetes</taxon>
        <taxon>Pleosporomycetidae</taxon>
        <taxon>Pleosporales</taxon>
        <taxon>Corynesporascaceae</taxon>
        <taxon>Corynespora</taxon>
    </lineage>
</organism>
<feature type="signal peptide" evidence="1">
    <location>
        <begin position="1"/>
        <end position="19"/>
    </location>
</feature>
<evidence type="ECO:0000256" key="1">
    <source>
        <dbReference type="SAM" id="SignalP"/>
    </source>
</evidence>
<reference evidence="2 3" key="1">
    <citation type="journal article" date="2018" name="Front. Microbiol.">
        <title>Genome-Wide Analysis of Corynespora cassiicola Leaf Fall Disease Putative Effectors.</title>
        <authorList>
            <person name="Lopez D."/>
            <person name="Ribeiro S."/>
            <person name="Label P."/>
            <person name="Fumanal B."/>
            <person name="Venisse J.S."/>
            <person name="Kohler A."/>
            <person name="de Oliveira R.R."/>
            <person name="Labutti K."/>
            <person name="Lipzen A."/>
            <person name="Lail K."/>
            <person name="Bauer D."/>
            <person name="Ohm R.A."/>
            <person name="Barry K.W."/>
            <person name="Spatafora J."/>
            <person name="Grigoriev I.V."/>
            <person name="Martin F.M."/>
            <person name="Pujade-Renaud V."/>
        </authorList>
    </citation>
    <scope>NUCLEOTIDE SEQUENCE [LARGE SCALE GENOMIC DNA]</scope>
    <source>
        <strain evidence="2 3">Philippines</strain>
    </source>
</reference>
<sequence length="236" mass="24990">MLLSSLFFGVLALAGSVTAAPTAIPRAAAYQPATDLSALAKKMPKNSLPPPDGLKLKYVLLGIGTQNYTCGDDGAAEPGTTGAVAKLYDIGTALNKDWGAAWKISSISGLALSMHNVNPKFLDGYLQTQGFQQILGDHFFTQAVPTFSLYKIQTTPYPLAYVTKKAEMDAPAGACPGTKNEGAIKWLQLSDNGSSVGGVNTVYRIETAGGNKPKVCKGQKQAFEVNYAAQYWVFGK</sequence>
<dbReference type="AlphaFoldDB" id="A0A2T2P2Y2"/>
<keyword evidence="1" id="KW-0732">Signal</keyword>
<evidence type="ECO:0000313" key="2">
    <source>
        <dbReference type="EMBL" id="PSN71983.1"/>
    </source>
</evidence>
<dbReference type="Proteomes" id="UP000240883">
    <property type="component" value="Unassembled WGS sequence"/>
</dbReference>
<proteinExistence type="predicted"/>
<name>A0A2T2P2Y2_CORCC</name>
<protein>
    <recommendedName>
        <fullName evidence="4">Malate dehydrogenase</fullName>
    </recommendedName>
</protein>
<evidence type="ECO:0008006" key="4">
    <source>
        <dbReference type="Google" id="ProtNLM"/>
    </source>
</evidence>